<dbReference type="EC" id="4.2.3.-" evidence="2"/>
<comment type="similarity">
    <text evidence="1 2">Belongs to the terpene synthase family.</text>
</comment>
<protein>
    <recommendedName>
        <fullName evidence="2">Terpene synthase</fullName>
        <ecNumber evidence="2">4.2.3.-</ecNumber>
    </recommendedName>
</protein>
<organism evidence="4">
    <name type="scientific">Selaginella moellendorffii</name>
    <name type="common">Spikemoss</name>
    <dbReference type="NCBI Taxonomy" id="88036"/>
    <lineage>
        <taxon>Eukaryota</taxon>
        <taxon>Viridiplantae</taxon>
        <taxon>Streptophyta</taxon>
        <taxon>Embryophyta</taxon>
        <taxon>Tracheophyta</taxon>
        <taxon>Lycopodiopsida</taxon>
        <taxon>Selaginellales</taxon>
        <taxon>Selaginellaceae</taxon>
        <taxon>Selaginella</taxon>
    </lineage>
</organism>
<dbReference type="InterPro" id="IPR034686">
    <property type="entry name" value="Terpene_cyclase-like_2"/>
</dbReference>
<dbReference type="HOGENOM" id="CLU_565505_0_0_1"/>
<dbReference type="SUPFAM" id="SSF48576">
    <property type="entry name" value="Terpenoid synthases"/>
    <property type="match status" value="1"/>
</dbReference>
<evidence type="ECO:0000256" key="1">
    <source>
        <dbReference type="ARBA" id="ARBA00006333"/>
    </source>
</evidence>
<gene>
    <name evidence="3" type="ORF">SELMODRAFT_403726</name>
</gene>
<dbReference type="Proteomes" id="UP000001514">
    <property type="component" value="Unassembled WGS sequence"/>
</dbReference>
<evidence type="ECO:0000313" key="4">
    <source>
        <dbReference type="Proteomes" id="UP000001514"/>
    </source>
</evidence>
<dbReference type="AlphaFoldDB" id="D8QSB7"/>
<keyword evidence="4" id="KW-1185">Reference proteome</keyword>
<comment type="cofactor">
    <cofactor evidence="2">
        <name>Mg(2+)</name>
        <dbReference type="ChEBI" id="CHEBI:18420"/>
    </cofactor>
</comment>
<dbReference type="EMBL" id="GL377566">
    <property type="protein sequence ID" value="EFJ36914.1"/>
    <property type="molecule type" value="Genomic_DNA"/>
</dbReference>
<dbReference type="GO" id="GO:0046872">
    <property type="term" value="F:metal ion binding"/>
    <property type="evidence" value="ECO:0007669"/>
    <property type="project" value="UniProtKB-KW"/>
</dbReference>
<keyword evidence="2" id="KW-0460">Magnesium</keyword>
<dbReference type="KEGG" id="smo:SELMODRAFT_403726"/>
<dbReference type="GO" id="GO:0008299">
    <property type="term" value="P:isoprenoid biosynthetic process"/>
    <property type="evidence" value="ECO:0007669"/>
    <property type="project" value="UniProtKB-ARBA"/>
</dbReference>
<dbReference type="GO" id="GO:0010333">
    <property type="term" value="F:terpene synthase activity"/>
    <property type="evidence" value="ECO:0007669"/>
    <property type="project" value="InterPro"/>
</dbReference>
<name>D8QSB7_SELML</name>
<dbReference type="Gene3D" id="1.10.600.10">
    <property type="entry name" value="Farnesyl Diphosphate Synthase"/>
    <property type="match status" value="2"/>
</dbReference>
<dbReference type="InParanoid" id="D8QSB7"/>
<dbReference type="Pfam" id="PF19086">
    <property type="entry name" value="Terpene_syn_C_2"/>
    <property type="match status" value="1"/>
</dbReference>
<sequence>MEGSTCHVYSIIQCILCHPDYTSICKESDEWIFSYLGVTSPEHKKRLAQWRIPTFAAFLTPPSSPKRLTLLGGKFTALDDQLDESKISQAGRSSQCRDAILSIFSGRSDYPAILPAETFDAGYESTQVFKELWITPYFPMIEMFLGLGLGDDVAGSKDFLAAQDAISDHAWMVNDLFSFAKEFRDEKKLSNILSVSLLMDSCVRTIQDAIDLVCAELQANEEEFLYHHGILVKRAQAGNNQDLLRYCTFHYITARYHGYNNLCVNGEAWHGLGSLAQKAVQTRENGCFEHWNSYILQSSCSTHKKSLENLEKGPQIHAQAIYGVDLVQPQMESRARVSHHGLERDYNMARPCTPKPTNRWTYVRPCSSLALAGSHYYFSSGEFNPPNGRTSAYILLLFAKWWWSGSLREKIAPKCHLKIRMAPLWIPRVGDDRQWNPIPAIWDSYQPARGLERDDRELVALSGLSRSFKQMQENGVSCSAQSL</sequence>
<evidence type="ECO:0000256" key="2">
    <source>
        <dbReference type="RuleBase" id="RU366034"/>
    </source>
</evidence>
<keyword evidence="2" id="KW-0479">Metal-binding</keyword>
<evidence type="ECO:0000313" key="3">
    <source>
        <dbReference type="EMBL" id="EFJ36914.1"/>
    </source>
</evidence>
<dbReference type="PANTHER" id="PTHR35201">
    <property type="entry name" value="TERPENE SYNTHASE"/>
    <property type="match status" value="1"/>
</dbReference>
<dbReference type="Gramene" id="EFJ36914">
    <property type="protein sequence ID" value="EFJ36914"/>
    <property type="gene ID" value="SELMODRAFT_403726"/>
</dbReference>
<proteinExistence type="inferred from homology"/>
<accession>D8QSB7</accession>
<reference evidence="3 4" key="1">
    <citation type="journal article" date="2011" name="Science">
        <title>The Selaginella genome identifies genetic changes associated with the evolution of vascular plants.</title>
        <authorList>
            <person name="Banks J.A."/>
            <person name="Nishiyama T."/>
            <person name="Hasebe M."/>
            <person name="Bowman J.L."/>
            <person name="Gribskov M."/>
            <person name="dePamphilis C."/>
            <person name="Albert V.A."/>
            <person name="Aono N."/>
            <person name="Aoyama T."/>
            <person name="Ambrose B.A."/>
            <person name="Ashton N.W."/>
            <person name="Axtell M.J."/>
            <person name="Barker E."/>
            <person name="Barker M.S."/>
            <person name="Bennetzen J.L."/>
            <person name="Bonawitz N.D."/>
            <person name="Chapple C."/>
            <person name="Cheng C."/>
            <person name="Correa L.G."/>
            <person name="Dacre M."/>
            <person name="DeBarry J."/>
            <person name="Dreyer I."/>
            <person name="Elias M."/>
            <person name="Engstrom E.M."/>
            <person name="Estelle M."/>
            <person name="Feng L."/>
            <person name="Finet C."/>
            <person name="Floyd S.K."/>
            <person name="Frommer W.B."/>
            <person name="Fujita T."/>
            <person name="Gramzow L."/>
            <person name="Gutensohn M."/>
            <person name="Harholt J."/>
            <person name="Hattori M."/>
            <person name="Heyl A."/>
            <person name="Hirai T."/>
            <person name="Hiwatashi Y."/>
            <person name="Ishikawa M."/>
            <person name="Iwata M."/>
            <person name="Karol K.G."/>
            <person name="Koehler B."/>
            <person name="Kolukisaoglu U."/>
            <person name="Kubo M."/>
            <person name="Kurata T."/>
            <person name="Lalonde S."/>
            <person name="Li K."/>
            <person name="Li Y."/>
            <person name="Litt A."/>
            <person name="Lyons E."/>
            <person name="Manning G."/>
            <person name="Maruyama T."/>
            <person name="Michael T.P."/>
            <person name="Mikami K."/>
            <person name="Miyazaki S."/>
            <person name="Morinaga S."/>
            <person name="Murata T."/>
            <person name="Mueller-Roeber B."/>
            <person name="Nelson D.R."/>
            <person name="Obara M."/>
            <person name="Oguri Y."/>
            <person name="Olmstead R.G."/>
            <person name="Onodera N."/>
            <person name="Petersen B.L."/>
            <person name="Pils B."/>
            <person name="Prigge M."/>
            <person name="Rensing S.A."/>
            <person name="Riano-Pachon D.M."/>
            <person name="Roberts A.W."/>
            <person name="Sato Y."/>
            <person name="Scheller H.V."/>
            <person name="Schulz B."/>
            <person name="Schulz C."/>
            <person name="Shakirov E.V."/>
            <person name="Shibagaki N."/>
            <person name="Shinohara N."/>
            <person name="Shippen D.E."/>
            <person name="Soerensen I."/>
            <person name="Sotooka R."/>
            <person name="Sugimoto N."/>
            <person name="Sugita M."/>
            <person name="Sumikawa N."/>
            <person name="Tanurdzic M."/>
            <person name="Theissen G."/>
            <person name="Ulvskov P."/>
            <person name="Wakazuki S."/>
            <person name="Weng J.K."/>
            <person name="Willats W.W."/>
            <person name="Wipf D."/>
            <person name="Wolf P.G."/>
            <person name="Yang L."/>
            <person name="Zimmer A.D."/>
            <person name="Zhu Q."/>
            <person name="Mitros T."/>
            <person name="Hellsten U."/>
            <person name="Loque D."/>
            <person name="Otillar R."/>
            <person name="Salamov A."/>
            <person name="Schmutz J."/>
            <person name="Shapiro H."/>
            <person name="Lindquist E."/>
            <person name="Lucas S."/>
            <person name="Rokhsar D."/>
            <person name="Grigoriev I.V."/>
        </authorList>
    </citation>
    <scope>NUCLEOTIDE SEQUENCE [LARGE SCALE GENOMIC DNA]</scope>
</reference>
<dbReference type="InterPro" id="IPR008949">
    <property type="entry name" value="Isoprenoid_synthase_dom_sf"/>
</dbReference>
<dbReference type="PANTHER" id="PTHR35201:SF4">
    <property type="entry name" value="BETA-PINACENE SYNTHASE-RELATED"/>
    <property type="match status" value="1"/>
</dbReference>
<keyword evidence="2" id="KW-0456">Lyase</keyword>